<dbReference type="PANTHER" id="PTHR10762">
    <property type="entry name" value="DIPHTHAMIDE BIOSYNTHESIS PROTEIN"/>
    <property type="match status" value="1"/>
</dbReference>
<feature type="compositionally biased region" description="Low complexity" evidence="1">
    <location>
        <begin position="145"/>
        <end position="156"/>
    </location>
</feature>
<proteinExistence type="predicted"/>
<sequence>MAETTTDKTHSDLLVGQHQPLPKARPKRFVKNQIPDSILNDAALNSAISLLPANYNFEIHKIIWRARSTNATRVALQFPEGLLMYSLSSLISSKPSPASHTALSSATSPTALAASMTSRHVRSTPTSWCTLDTAALSQLTPPPSLCSTSSLKSPSTRGSFSTS</sequence>
<dbReference type="InterPro" id="IPR016435">
    <property type="entry name" value="DPH1/DPH2"/>
</dbReference>
<dbReference type="PANTHER" id="PTHR10762:SF1">
    <property type="entry name" value="2-(3-AMINO-3-CARBOXYPROPYL)HISTIDINE SYNTHASE SUBUNIT 1"/>
    <property type="match status" value="1"/>
</dbReference>
<accession>A0AAW2MIR2</accession>
<organism evidence="2">
    <name type="scientific">Sesamum angustifolium</name>
    <dbReference type="NCBI Taxonomy" id="2727405"/>
    <lineage>
        <taxon>Eukaryota</taxon>
        <taxon>Viridiplantae</taxon>
        <taxon>Streptophyta</taxon>
        <taxon>Embryophyta</taxon>
        <taxon>Tracheophyta</taxon>
        <taxon>Spermatophyta</taxon>
        <taxon>Magnoliopsida</taxon>
        <taxon>eudicotyledons</taxon>
        <taxon>Gunneridae</taxon>
        <taxon>Pentapetalae</taxon>
        <taxon>asterids</taxon>
        <taxon>lamiids</taxon>
        <taxon>Lamiales</taxon>
        <taxon>Pedaliaceae</taxon>
        <taxon>Sesamum</taxon>
    </lineage>
</organism>
<evidence type="ECO:0000256" key="1">
    <source>
        <dbReference type="SAM" id="MobiDB-lite"/>
    </source>
</evidence>
<reference evidence="2" key="2">
    <citation type="journal article" date="2024" name="Plant">
        <title>Genomic evolution and insights into agronomic trait innovations of Sesamum species.</title>
        <authorList>
            <person name="Miao H."/>
            <person name="Wang L."/>
            <person name="Qu L."/>
            <person name="Liu H."/>
            <person name="Sun Y."/>
            <person name="Le M."/>
            <person name="Wang Q."/>
            <person name="Wei S."/>
            <person name="Zheng Y."/>
            <person name="Lin W."/>
            <person name="Duan Y."/>
            <person name="Cao H."/>
            <person name="Xiong S."/>
            <person name="Wang X."/>
            <person name="Wei L."/>
            <person name="Li C."/>
            <person name="Ma Q."/>
            <person name="Ju M."/>
            <person name="Zhao R."/>
            <person name="Li G."/>
            <person name="Mu C."/>
            <person name="Tian Q."/>
            <person name="Mei H."/>
            <person name="Zhang T."/>
            <person name="Gao T."/>
            <person name="Zhang H."/>
        </authorList>
    </citation>
    <scope>NUCLEOTIDE SEQUENCE</scope>
    <source>
        <strain evidence="2">G01</strain>
    </source>
</reference>
<dbReference type="AlphaFoldDB" id="A0AAW2MIR2"/>
<feature type="region of interest" description="Disordered" evidence="1">
    <location>
        <begin position="142"/>
        <end position="163"/>
    </location>
</feature>
<dbReference type="EMBL" id="JACGWK010000010">
    <property type="protein sequence ID" value="KAL0331051.1"/>
    <property type="molecule type" value="Genomic_DNA"/>
</dbReference>
<dbReference type="GO" id="GO:0090560">
    <property type="term" value="F:2-(3-amino-3-carboxypropyl)histidine synthase activity"/>
    <property type="evidence" value="ECO:0007669"/>
    <property type="project" value="InterPro"/>
</dbReference>
<comment type="caution">
    <text evidence="2">The sequence shown here is derived from an EMBL/GenBank/DDBJ whole genome shotgun (WGS) entry which is preliminary data.</text>
</comment>
<protein>
    <submittedName>
        <fullName evidence="2">2-(3-amino-3-carboxypropyl)histidine synthase subunit</fullName>
    </submittedName>
</protein>
<gene>
    <name evidence="2" type="ORF">Sangu_1650600</name>
</gene>
<reference evidence="2" key="1">
    <citation type="submission" date="2020-06" db="EMBL/GenBank/DDBJ databases">
        <authorList>
            <person name="Li T."/>
            <person name="Hu X."/>
            <person name="Zhang T."/>
            <person name="Song X."/>
            <person name="Zhang H."/>
            <person name="Dai N."/>
            <person name="Sheng W."/>
            <person name="Hou X."/>
            <person name="Wei L."/>
        </authorList>
    </citation>
    <scope>NUCLEOTIDE SEQUENCE</scope>
    <source>
        <strain evidence="2">G01</strain>
        <tissue evidence="2">Leaf</tissue>
    </source>
</reference>
<dbReference type="GO" id="GO:0017183">
    <property type="term" value="P:protein histidyl modification to diphthamide"/>
    <property type="evidence" value="ECO:0007669"/>
    <property type="project" value="InterPro"/>
</dbReference>
<evidence type="ECO:0000313" key="2">
    <source>
        <dbReference type="EMBL" id="KAL0331051.1"/>
    </source>
</evidence>
<name>A0AAW2MIR2_9LAMI</name>